<accession>A0A9R1VQ58</accession>
<gene>
    <name evidence="2" type="ORF">LSAT_V11C400174270</name>
</gene>
<reference evidence="2 3" key="1">
    <citation type="journal article" date="2017" name="Nat. Commun.">
        <title>Genome assembly with in vitro proximity ligation data and whole-genome triplication in lettuce.</title>
        <authorList>
            <person name="Reyes-Chin-Wo S."/>
            <person name="Wang Z."/>
            <person name="Yang X."/>
            <person name="Kozik A."/>
            <person name="Arikit S."/>
            <person name="Song C."/>
            <person name="Xia L."/>
            <person name="Froenicke L."/>
            <person name="Lavelle D.O."/>
            <person name="Truco M.J."/>
            <person name="Xia R."/>
            <person name="Zhu S."/>
            <person name="Xu C."/>
            <person name="Xu H."/>
            <person name="Xu X."/>
            <person name="Cox K."/>
            <person name="Korf I."/>
            <person name="Meyers B.C."/>
            <person name="Michelmore R.W."/>
        </authorList>
    </citation>
    <scope>NUCLEOTIDE SEQUENCE [LARGE SCALE GENOMIC DNA]</scope>
    <source>
        <strain evidence="3">cv. Salinas</strain>
        <tissue evidence="2">Seedlings</tissue>
    </source>
</reference>
<organism evidence="2 3">
    <name type="scientific">Lactuca sativa</name>
    <name type="common">Garden lettuce</name>
    <dbReference type="NCBI Taxonomy" id="4236"/>
    <lineage>
        <taxon>Eukaryota</taxon>
        <taxon>Viridiplantae</taxon>
        <taxon>Streptophyta</taxon>
        <taxon>Embryophyta</taxon>
        <taxon>Tracheophyta</taxon>
        <taxon>Spermatophyta</taxon>
        <taxon>Magnoliopsida</taxon>
        <taxon>eudicotyledons</taxon>
        <taxon>Gunneridae</taxon>
        <taxon>Pentapetalae</taxon>
        <taxon>asterids</taxon>
        <taxon>campanulids</taxon>
        <taxon>Asterales</taxon>
        <taxon>Asteraceae</taxon>
        <taxon>Cichorioideae</taxon>
        <taxon>Cichorieae</taxon>
        <taxon>Lactucinae</taxon>
        <taxon>Lactuca</taxon>
    </lineage>
</organism>
<feature type="domain" description="F-box" evidence="1">
    <location>
        <begin position="31"/>
        <end position="65"/>
    </location>
</feature>
<protein>
    <recommendedName>
        <fullName evidence="1">F-box domain-containing protein</fullName>
    </recommendedName>
</protein>
<dbReference type="InterPro" id="IPR001810">
    <property type="entry name" value="F-box_dom"/>
</dbReference>
<dbReference type="InterPro" id="IPR036047">
    <property type="entry name" value="F-box-like_dom_sf"/>
</dbReference>
<dbReference type="CDD" id="cd09917">
    <property type="entry name" value="F-box_SF"/>
    <property type="match status" value="1"/>
</dbReference>
<dbReference type="Proteomes" id="UP000235145">
    <property type="component" value="Unassembled WGS sequence"/>
</dbReference>
<keyword evidence="3" id="KW-1185">Reference proteome</keyword>
<evidence type="ECO:0000313" key="2">
    <source>
        <dbReference type="EMBL" id="KAJ0208887.1"/>
    </source>
</evidence>
<dbReference type="PANTHER" id="PTHR45463:SF8">
    <property type="entry name" value="OS09G0392200 PROTEIN"/>
    <property type="match status" value="1"/>
</dbReference>
<proteinExistence type="predicted"/>
<evidence type="ECO:0000259" key="1">
    <source>
        <dbReference type="Pfam" id="PF00646"/>
    </source>
</evidence>
<evidence type="ECO:0000313" key="3">
    <source>
        <dbReference type="Proteomes" id="UP000235145"/>
    </source>
</evidence>
<dbReference type="AlphaFoldDB" id="A0A9R1VQ58"/>
<dbReference type="SUPFAM" id="SSF81383">
    <property type="entry name" value="F-box domain"/>
    <property type="match status" value="1"/>
</dbReference>
<dbReference type="Pfam" id="PF00646">
    <property type="entry name" value="F-box"/>
    <property type="match status" value="1"/>
</dbReference>
<dbReference type="EMBL" id="NBSK02000004">
    <property type="protein sequence ID" value="KAJ0208887.1"/>
    <property type="molecule type" value="Genomic_DNA"/>
</dbReference>
<comment type="caution">
    <text evidence="2">The sequence shown here is derived from an EMBL/GenBank/DDBJ whole genome shotgun (WGS) entry which is preliminary data.</text>
</comment>
<name>A0A9R1VQ58_LACSA</name>
<dbReference type="PANTHER" id="PTHR45463">
    <property type="entry name" value="OS09G0392200 PROTEIN"/>
    <property type="match status" value="1"/>
</dbReference>
<sequence length="276" mass="32000">MARNQNHDDDASSSSRKRRVEICDNNGATPWSGLNHDVLLLVMMQLNVVDFVALSGVCKSWRSFALRFLASRPPMLIRISNHPYTKECYCHPEDIEGRKFKTLLPHSADTKFIDRFNFNIWFSIEGKGAWSRVSSTYHILDLHVFKGKIYALNTTWRVYELRLNPKPKLTLLKTKNFPKSKVANPVFVSSDENLYVMDHGLKDPIEELDFGVMKWVSPKEKTIGEYSFFCSDWKYGVLFRPELWVGPRSQLTRYDCFCHTTTDQKCQKGSFFSTST</sequence>
<dbReference type="Gene3D" id="1.20.1280.50">
    <property type="match status" value="1"/>
</dbReference>